<dbReference type="SUPFAM" id="SSF53067">
    <property type="entry name" value="Actin-like ATPase domain"/>
    <property type="match status" value="1"/>
</dbReference>
<dbReference type="PANTHER" id="PTHR30605:SF0">
    <property type="entry name" value="ANHYDRO-N-ACETYLMURAMIC ACID KINASE"/>
    <property type="match status" value="1"/>
</dbReference>
<reference evidence="2" key="1">
    <citation type="journal article" date="2019" name="Int. J. Syst. Evol. Microbiol.">
        <title>The Global Catalogue of Microorganisms (GCM) 10K type strain sequencing project: providing services to taxonomists for standard genome sequencing and annotation.</title>
        <authorList>
            <consortium name="The Broad Institute Genomics Platform"/>
            <consortium name="The Broad Institute Genome Sequencing Center for Infectious Disease"/>
            <person name="Wu L."/>
            <person name="Ma J."/>
        </authorList>
    </citation>
    <scope>NUCLEOTIDE SEQUENCE [LARGE SCALE GENOMIC DNA]</scope>
    <source>
        <strain evidence="2">JCM 16083</strain>
    </source>
</reference>
<dbReference type="EMBL" id="BAAAFH010000022">
    <property type="protein sequence ID" value="GAA0876506.1"/>
    <property type="molecule type" value="Genomic_DNA"/>
</dbReference>
<dbReference type="InterPro" id="IPR043129">
    <property type="entry name" value="ATPase_NBD"/>
</dbReference>
<evidence type="ECO:0000313" key="2">
    <source>
        <dbReference type="Proteomes" id="UP001501126"/>
    </source>
</evidence>
<gene>
    <name evidence="1" type="ORF">GCM10009118_29160</name>
</gene>
<dbReference type="Pfam" id="PF03702">
    <property type="entry name" value="AnmK"/>
    <property type="match status" value="1"/>
</dbReference>
<keyword evidence="1" id="KW-0418">Kinase</keyword>
<proteinExistence type="predicted"/>
<dbReference type="GO" id="GO:0016301">
    <property type="term" value="F:kinase activity"/>
    <property type="evidence" value="ECO:0007669"/>
    <property type="project" value="UniProtKB-KW"/>
</dbReference>
<accession>A0ABP3Y4P2</accession>
<dbReference type="InterPro" id="IPR005338">
    <property type="entry name" value="Anhydro_N_Ac-Mur_kinase"/>
</dbReference>
<organism evidence="1 2">
    <name type="scientific">Wandonia haliotis</name>
    <dbReference type="NCBI Taxonomy" id="574963"/>
    <lineage>
        <taxon>Bacteria</taxon>
        <taxon>Pseudomonadati</taxon>
        <taxon>Bacteroidota</taxon>
        <taxon>Flavobacteriia</taxon>
        <taxon>Flavobacteriales</taxon>
        <taxon>Crocinitomicaceae</taxon>
        <taxon>Wandonia</taxon>
    </lineage>
</organism>
<protein>
    <submittedName>
        <fullName evidence="1">Anhydro-N-acetylmuramic acid kinase</fullName>
    </submittedName>
</protein>
<dbReference type="Proteomes" id="UP001501126">
    <property type="component" value="Unassembled WGS sequence"/>
</dbReference>
<sequence length="386" mass="42851">MVLILFFTTMTYKFSFKFEKNCKKIAMTSYSLIGVMSGTSTDGLDLAYTTFSPVSKSSEKWSFELHHAKTYPYPEELIRSIRQAKELNGYALKELDIILGKFIGETVNRFVDEFSIDRTAVHAIASHGHTIFHQPSERITVQIGNGQVIASLTGIKTINNFREKDVLSGGQGAPLVPIGDLLLFSDLADSFLNLGGFANITSIRDNTPIAFDICPCNLPLNMYASLIGYPYDHNGELGRSVPNHNTGLVSTLNHLPYYSKKWPKSLGVEWLEEEFAPLLEIDELTAQEKLRICYDHISEQIAGSIRKLQAQKVLVTGGGAKNKFLVELIRQKSNSEILIPDSQLIDFKEAIVFAFLGVLFLIGQPNCLKSVTGADRDVCGGNEFLP</sequence>
<keyword evidence="2" id="KW-1185">Reference proteome</keyword>
<dbReference type="PANTHER" id="PTHR30605">
    <property type="entry name" value="ANHYDRO-N-ACETYLMURAMIC ACID KINASE"/>
    <property type="match status" value="1"/>
</dbReference>
<comment type="caution">
    <text evidence="1">The sequence shown here is derived from an EMBL/GenBank/DDBJ whole genome shotgun (WGS) entry which is preliminary data.</text>
</comment>
<keyword evidence="1" id="KW-0808">Transferase</keyword>
<dbReference type="Gene3D" id="3.30.420.40">
    <property type="match status" value="2"/>
</dbReference>
<name>A0ABP3Y4P2_9FLAO</name>
<evidence type="ECO:0000313" key="1">
    <source>
        <dbReference type="EMBL" id="GAA0876506.1"/>
    </source>
</evidence>